<dbReference type="InterPro" id="IPR001128">
    <property type="entry name" value="Cyt_P450"/>
</dbReference>
<dbReference type="EMBL" id="JAEACQ010000336">
    <property type="protein sequence ID" value="MBL7632507.1"/>
    <property type="molecule type" value="Genomic_DNA"/>
</dbReference>
<dbReference type="Pfam" id="PF00067">
    <property type="entry name" value="p450"/>
    <property type="match status" value="1"/>
</dbReference>
<dbReference type="Proteomes" id="UP000604475">
    <property type="component" value="Unassembled WGS sequence"/>
</dbReference>
<evidence type="ECO:0000256" key="3">
    <source>
        <dbReference type="ARBA" id="ARBA00022723"/>
    </source>
</evidence>
<keyword evidence="6 7" id="KW-0503">Monooxygenase</keyword>
<evidence type="ECO:0000313" key="9">
    <source>
        <dbReference type="Proteomes" id="UP000604475"/>
    </source>
</evidence>
<dbReference type="GO" id="GO:0016705">
    <property type="term" value="F:oxidoreductase activity, acting on paired donors, with incorporation or reduction of molecular oxygen"/>
    <property type="evidence" value="ECO:0007669"/>
    <property type="project" value="InterPro"/>
</dbReference>
<evidence type="ECO:0000256" key="7">
    <source>
        <dbReference type="RuleBase" id="RU000461"/>
    </source>
</evidence>
<comment type="caution">
    <text evidence="8">The sequence shown here is derived from an EMBL/GenBank/DDBJ whole genome shotgun (WGS) entry which is preliminary data.</text>
</comment>
<dbReference type="PROSITE" id="PS00086">
    <property type="entry name" value="CYTOCHROME_P450"/>
    <property type="match status" value="1"/>
</dbReference>
<dbReference type="InterPro" id="IPR017972">
    <property type="entry name" value="Cyt_P450_CS"/>
</dbReference>
<proteinExistence type="inferred from homology"/>
<dbReference type="GO" id="GO:0004497">
    <property type="term" value="F:monooxygenase activity"/>
    <property type="evidence" value="ECO:0007669"/>
    <property type="project" value="UniProtKB-KW"/>
</dbReference>
<evidence type="ECO:0000256" key="4">
    <source>
        <dbReference type="ARBA" id="ARBA00023002"/>
    </source>
</evidence>
<comment type="similarity">
    <text evidence="1 7">Belongs to the cytochrome P450 family.</text>
</comment>
<reference evidence="8" key="1">
    <citation type="submission" date="2020-12" db="EMBL/GenBank/DDBJ databases">
        <title>Genomic characterization of non-nitrogen-fixing Frankia strains.</title>
        <authorList>
            <person name="Carlos-Shanley C."/>
            <person name="Guerra T."/>
            <person name="Hahn D."/>
        </authorList>
    </citation>
    <scope>NUCLEOTIDE SEQUENCE</scope>
    <source>
        <strain evidence="8">CN6</strain>
    </source>
</reference>
<dbReference type="GO" id="GO:0005506">
    <property type="term" value="F:iron ion binding"/>
    <property type="evidence" value="ECO:0007669"/>
    <property type="project" value="InterPro"/>
</dbReference>
<dbReference type="RefSeq" id="WP_203005130.1">
    <property type="nucleotide sequence ID" value="NZ_JADWYU010000233.1"/>
</dbReference>
<organism evidence="8 9">
    <name type="scientific">Frankia nepalensis</name>
    <dbReference type="NCBI Taxonomy" id="1836974"/>
    <lineage>
        <taxon>Bacteria</taxon>
        <taxon>Bacillati</taxon>
        <taxon>Actinomycetota</taxon>
        <taxon>Actinomycetes</taxon>
        <taxon>Frankiales</taxon>
        <taxon>Frankiaceae</taxon>
        <taxon>Frankia</taxon>
    </lineage>
</organism>
<dbReference type="FunFam" id="1.10.630.10:FF:000018">
    <property type="entry name" value="Cytochrome P450 monooxygenase"/>
    <property type="match status" value="1"/>
</dbReference>
<keyword evidence="2 7" id="KW-0349">Heme</keyword>
<evidence type="ECO:0000256" key="2">
    <source>
        <dbReference type="ARBA" id="ARBA00022617"/>
    </source>
</evidence>
<dbReference type="SUPFAM" id="SSF48264">
    <property type="entry name" value="Cytochrome P450"/>
    <property type="match status" value="1"/>
</dbReference>
<keyword evidence="3 7" id="KW-0479">Metal-binding</keyword>
<evidence type="ECO:0000313" key="8">
    <source>
        <dbReference type="EMBL" id="MBL7632507.1"/>
    </source>
</evidence>
<name>A0A937USI1_9ACTN</name>
<sequence>MPSFDTDTDTESQSDGLAGLLDPASRAFIQDPYAAYAAVRDAHPVARSATGAWLVTGHDDVTRALTDTERFTSRKNLDGDYPFTAETVAVLRQSRFFAQGMFNADPPDHGRMRGLLADFFSPRSVRRAEPMITSVAASLIDTMAGDGRADLVARLAYPLPMRVICTIMGVPERDHATVKTWSNDWTALLVLALPPERQLECARSLLDYERYCVSLLDERLADPRDDVASVLAAAALGPDRSCSLDEAVVVLRSLLLAGHETTSGLIGNTVLHLLRTDSWSTLVARPDLIPAAVEEGLRFDPSAQSTTRVTTSDVAIGGVLIPAGSLVHPMTGALGRAPGALVDPDVFRVDRETPARHLAFGYGIHYCLGAALTRLEMKVVLAELTARLPRLRLASGHEPEFLPGGFNFHALSGLPVEWD</sequence>
<evidence type="ECO:0000256" key="6">
    <source>
        <dbReference type="ARBA" id="ARBA00023033"/>
    </source>
</evidence>
<dbReference type="GO" id="GO:0020037">
    <property type="term" value="F:heme binding"/>
    <property type="evidence" value="ECO:0007669"/>
    <property type="project" value="InterPro"/>
</dbReference>
<dbReference type="PRINTS" id="PR00359">
    <property type="entry name" value="BP450"/>
</dbReference>
<dbReference type="AlphaFoldDB" id="A0A937USI1"/>
<dbReference type="InterPro" id="IPR036396">
    <property type="entry name" value="Cyt_P450_sf"/>
</dbReference>
<dbReference type="PANTHER" id="PTHR46696:SF6">
    <property type="entry name" value="P450, PUTATIVE (EUROFUNG)-RELATED"/>
    <property type="match status" value="1"/>
</dbReference>
<dbReference type="Gene3D" id="1.10.630.10">
    <property type="entry name" value="Cytochrome P450"/>
    <property type="match status" value="1"/>
</dbReference>
<dbReference type="InterPro" id="IPR002397">
    <property type="entry name" value="Cyt_P450_B"/>
</dbReference>
<accession>A0A937USI1</accession>
<keyword evidence="4 7" id="KW-0560">Oxidoreductase</keyword>
<keyword evidence="9" id="KW-1185">Reference proteome</keyword>
<keyword evidence="5 7" id="KW-0408">Iron</keyword>
<evidence type="ECO:0000256" key="1">
    <source>
        <dbReference type="ARBA" id="ARBA00010617"/>
    </source>
</evidence>
<dbReference type="PRINTS" id="PR00385">
    <property type="entry name" value="P450"/>
</dbReference>
<protein>
    <submittedName>
        <fullName evidence="8">Cytochrome P450</fullName>
    </submittedName>
</protein>
<evidence type="ECO:0000256" key="5">
    <source>
        <dbReference type="ARBA" id="ARBA00023004"/>
    </source>
</evidence>
<dbReference type="PANTHER" id="PTHR46696">
    <property type="entry name" value="P450, PUTATIVE (EUROFUNG)-RELATED"/>
    <property type="match status" value="1"/>
</dbReference>
<gene>
    <name evidence="8" type="ORF">I7412_36215</name>
</gene>